<comment type="similarity">
    <text evidence="2">Belongs to the major facilitator superfamily. Monocarboxylate porter (TC 2.A.1.13) family.</text>
</comment>
<feature type="transmembrane region" description="Helical" evidence="3">
    <location>
        <begin position="272"/>
        <end position="292"/>
    </location>
</feature>
<organism evidence="4">
    <name type="scientific">Cyberlindnera americana</name>
    <dbReference type="NCBI Taxonomy" id="36016"/>
    <lineage>
        <taxon>Eukaryota</taxon>
        <taxon>Fungi</taxon>
        <taxon>Dikarya</taxon>
        <taxon>Ascomycota</taxon>
        <taxon>Saccharomycotina</taxon>
        <taxon>Saccharomycetes</taxon>
        <taxon>Phaffomycetales</taxon>
        <taxon>Phaffomycetaceae</taxon>
        <taxon>Cyberlindnera</taxon>
    </lineage>
</organism>
<accession>A0A5P8N8D7</accession>
<keyword evidence="3" id="KW-1133">Transmembrane helix</keyword>
<feature type="transmembrane region" description="Helical" evidence="3">
    <location>
        <begin position="143"/>
        <end position="163"/>
    </location>
</feature>
<feature type="transmembrane region" description="Helical" evidence="3">
    <location>
        <begin position="175"/>
        <end position="194"/>
    </location>
</feature>
<feature type="transmembrane region" description="Helical" evidence="3">
    <location>
        <begin position="402"/>
        <end position="425"/>
    </location>
</feature>
<proteinExistence type="inferred from homology"/>
<reference evidence="4" key="1">
    <citation type="journal article" date="2019" name="Front. Microbiol.">
        <title>An Overview of Genes From Cyberlindnera americana, a Symbiont Yeast Isolated From the Gut of the Bark Beetle Dendroctonus rhizophagus (Curculionidae: Scolytinae), Involved in the Detoxification Process Using Genome and Transcriptome Data.</title>
        <authorList>
            <person name="Soto-Robles L.V."/>
            <person name="Torres-Banda V."/>
            <person name="Rivera-Orduna F.N."/>
            <person name="Curiel-Quesada E."/>
            <person name="Hidalgo-Lara M.E."/>
            <person name="Zuniga G."/>
        </authorList>
    </citation>
    <scope>NUCLEOTIDE SEQUENCE</scope>
    <source>
        <strain evidence="4">ChDrAdgY46</strain>
    </source>
</reference>
<evidence type="ECO:0000256" key="1">
    <source>
        <dbReference type="ARBA" id="ARBA00004141"/>
    </source>
</evidence>
<evidence type="ECO:0000313" key="4">
    <source>
        <dbReference type="EMBL" id="QFR37075.1"/>
    </source>
</evidence>
<comment type="subcellular location">
    <subcellularLocation>
        <location evidence="1">Membrane</location>
        <topology evidence="1">Multi-pass membrane protein</topology>
    </subcellularLocation>
</comment>
<evidence type="ECO:0000256" key="3">
    <source>
        <dbReference type="SAM" id="Phobius"/>
    </source>
</evidence>
<feature type="transmembrane region" description="Helical" evidence="3">
    <location>
        <begin position="340"/>
        <end position="358"/>
    </location>
</feature>
<keyword evidence="3" id="KW-0472">Membrane</keyword>
<feature type="transmembrane region" description="Helical" evidence="3">
    <location>
        <begin position="298"/>
        <end position="319"/>
    </location>
</feature>
<feature type="transmembrane region" description="Helical" evidence="3">
    <location>
        <begin position="46"/>
        <end position="66"/>
    </location>
</feature>
<feature type="transmembrane region" description="Helical" evidence="3">
    <location>
        <begin position="112"/>
        <end position="131"/>
    </location>
</feature>
<gene>
    <name evidence="4" type="ORF">g1442</name>
</gene>
<name>A0A5P8N8D7_9ASCO</name>
<dbReference type="GO" id="GO:0022857">
    <property type="term" value="F:transmembrane transporter activity"/>
    <property type="evidence" value="ECO:0007669"/>
    <property type="project" value="InterPro"/>
</dbReference>
<dbReference type="Pfam" id="PF07690">
    <property type="entry name" value="MFS_1"/>
    <property type="match status" value="1"/>
</dbReference>
<evidence type="ECO:0000256" key="2">
    <source>
        <dbReference type="ARBA" id="ARBA00006727"/>
    </source>
</evidence>
<dbReference type="EMBL" id="MK890570">
    <property type="protein sequence ID" value="QFR37075.1"/>
    <property type="molecule type" value="Genomic_DNA"/>
</dbReference>
<dbReference type="GO" id="GO:0016020">
    <property type="term" value="C:membrane"/>
    <property type="evidence" value="ECO:0007669"/>
    <property type="project" value="UniProtKB-SubCell"/>
</dbReference>
<dbReference type="SUPFAM" id="SSF103473">
    <property type="entry name" value="MFS general substrate transporter"/>
    <property type="match status" value="1"/>
</dbReference>
<feature type="transmembrane region" description="Helical" evidence="3">
    <location>
        <begin position="86"/>
        <end position="105"/>
    </location>
</feature>
<dbReference type="InterPro" id="IPR011701">
    <property type="entry name" value="MFS"/>
</dbReference>
<feature type="transmembrane region" description="Helical" evidence="3">
    <location>
        <begin position="206"/>
        <end position="225"/>
    </location>
</feature>
<dbReference type="InterPro" id="IPR036259">
    <property type="entry name" value="MFS_trans_sf"/>
</dbReference>
<dbReference type="PANTHER" id="PTHR11360">
    <property type="entry name" value="MONOCARBOXYLATE TRANSPORTER"/>
    <property type="match status" value="1"/>
</dbReference>
<feature type="transmembrane region" description="Helical" evidence="3">
    <location>
        <begin position="364"/>
        <end position="390"/>
    </location>
</feature>
<dbReference type="Gene3D" id="1.20.1250.20">
    <property type="entry name" value="MFS general substrate transporter like domains"/>
    <property type="match status" value="2"/>
</dbReference>
<protein>
    <submittedName>
        <fullName evidence="4">MFS transporter</fullName>
    </submittedName>
</protein>
<keyword evidence="3" id="KW-0812">Transmembrane</keyword>
<sequence length="471" mass="52207">MDIINSRISIELKSSALEESITKEVERNEFTVELDQNEFPEGGRGWLVILGCICCSLMTFGVINSYGAFQTYYETDYFPNVPSMKLSIIGGCQPSIMYFLTPLSLPMIDVFGIRSLITFGSVLILVALFGLSTLKEGQLWKCYLFHAIIFPIGASFLFPAILFSPIEWFKKKRATALGISMSGVSLGGIFWPILIKHMVPKVGFQWSVRTMAFLFIPLSIGAITLTPQRLDEKFVHKPNTISNSRFCKNKLRLLPSAYKVMIKNWITQTTELRYDIMLFSNLLGMFGSYPAIFYQDLFGTLIAPGTVVSEYLLVIYNLFGLPGRIIPGIIGDRIGRFNTLSICLLGAGTAILGIWIPCITVENIAAYGIYVACFGFCIAPLYSLFPACFAQMFGTQGSETRLGFFLFTSTPGPILGCLISGSFIPVDNSDTQKKIDAFRGLTAFCGSIIIASALVLLLVRFSTTRKLIIFI</sequence>
<dbReference type="InterPro" id="IPR050327">
    <property type="entry name" value="Proton-linked_MCT"/>
</dbReference>
<dbReference type="PANTHER" id="PTHR11360:SF319">
    <property type="entry name" value="MAJOR FACILITATOR SUPERFAMILY (MFS) PROFILE DOMAIN-CONTAINING PROTEIN"/>
    <property type="match status" value="1"/>
</dbReference>
<feature type="transmembrane region" description="Helical" evidence="3">
    <location>
        <begin position="437"/>
        <end position="459"/>
    </location>
</feature>
<dbReference type="AlphaFoldDB" id="A0A5P8N8D7"/>